<dbReference type="AlphaFoldDB" id="A0A2R6A602"/>
<dbReference type="SUPFAM" id="SSF51621">
    <property type="entry name" value="Phosphoenolpyruvate/pyruvate domain"/>
    <property type="match status" value="1"/>
</dbReference>
<proteinExistence type="predicted"/>
<evidence type="ECO:0000313" key="2">
    <source>
        <dbReference type="Proteomes" id="UP000240880"/>
    </source>
</evidence>
<reference evidence="1 2" key="1">
    <citation type="submission" date="2017-04" db="EMBL/GenBank/DDBJ databases">
        <title>Novel microbial lineages endemic to geothermal iron-oxide mats fill important gaps in the evolutionary history of Archaea.</title>
        <authorList>
            <person name="Jay Z.J."/>
            <person name="Beam J.P."/>
            <person name="Dlakic M."/>
            <person name="Rusch D.B."/>
            <person name="Kozubal M.A."/>
            <person name="Inskeep W.P."/>
        </authorList>
    </citation>
    <scope>NUCLEOTIDE SEQUENCE [LARGE SCALE GENOMIC DNA]</scope>
    <source>
        <strain evidence="1">OSP_D</strain>
    </source>
</reference>
<dbReference type="InterPro" id="IPR040442">
    <property type="entry name" value="Pyrv_kinase-like_dom_sf"/>
</dbReference>
<organism evidence="1 2">
    <name type="scientific">Candidatus Marsarchaeota G1 archaeon OSP_D</name>
    <dbReference type="NCBI Taxonomy" id="1978155"/>
    <lineage>
        <taxon>Archaea</taxon>
        <taxon>Candidatus Marsarchaeota</taxon>
        <taxon>Candidatus Marsarchaeota group 1</taxon>
    </lineage>
</organism>
<evidence type="ECO:0000313" key="1">
    <source>
        <dbReference type="EMBL" id="PSN81758.1"/>
    </source>
</evidence>
<sequence length="62" mass="6904">PLLSSKVLEEFGYNLVIFPGSAIRVTVKALQKLFSILKIEGSTTGYLKEMVLFDELQKILSS</sequence>
<dbReference type="EMBL" id="NEXC01000164">
    <property type="protein sequence ID" value="PSN81758.1"/>
    <property type="molecule type" value="Genomic_DNA"/>
</dbReference>
<protein>
    <submittedName>
        <fullName evidence="1">Uncharacterized protein</fullName>
    </submittedName>
</protein>
<feature type="non-terminal residue" evidence="1">
    <location>
        <position position="1"/>
    </location>
</feature>
<dbReference type="Gene3D" id="3.20.20.60">
    <property type="entry name" value="Phosphoenolpyruvate-binding domains"/>
    <property type="match status" value="1"/>
</dbReference>
<dbReference type="InterPro" id="IPR015813">
    <property type="entry name" value="Pyrv/PenolPyrv_kinase-like_dom"/>
</dbReference>
<name>A0A2R6A602_9ARCH</name>
<gene>
    <name evidence="1" type="ORF">B9Q01_10330</name>
</gene>
<comment type="caution">
    <text evidence="1">The sequence shown here is derived from an EMBL/GenBank/DDBJ whole genome shotgun (WGS) entry which is preliminary data.</text>
</comment>
<dbReference type="GO" id="GO:0003824">
    <property type="term" value="F:catalytic activity"/>
    <property type="evidence" value="ECO:0007669"/>
    <property type="project" value="InterPro"/>
</dbReference>
<dbReference type="Proteomes" id="UP000240880">
    <property type="component" value="Unassembled WGS sequence"/>
</dbReference>
<accession>A0A2R6A602</accession>